<sequence>MLSLASPLINSSRGALKPDKVPRGKWRRKWRINLHPRALQATEDNTHEKEHQEEDSSPLLTGTCRSKRGMRTLNPWNGEHDFSSLKTSELHTLPQIIRLHIRDREESTEVTEAEHVEP</sequence>
<feature type="region of interest" description="Disordered" evidence="1">
    <location>
        <begin position="36"/>
        <end position="67"/>
    </location>
</feature>
<comment type="caution">
    <text evidence="2">The sequence shown here is derived from an EMBL/GenBank/DDBJ whole genome shotgun (WGS) entry which is preliminary data.</text>
</comment>
<keyword evidence="3" id="KW-1185">Reference proteome</keyword>
<feature type="compositionally biased region" description="Basic and acidic residues" evidence="1">
    <location>
        <begin position="44"/>
        <end position="54"/>
    </location>
</feature>
<reference evidence="2 3" key="1">
    <citation type="journal article" date="2024" name="G3 (Bethesda)">
        <title>Genome assembly of Hibiscus sabdariffa L. provides insights into metabolisms of medicinal natural products.</title>
        <authorList>
            <person name="Kim T."/>
        </authorList>
    </citation>
    <scope>NUCLEOTIDE SEQUENCE [LARGE SCALE GENOMIC DNA]</scope>
    <source>
        <strain evidence="2">TK-2024</strain>
        <tissue evidence="2">Old leaves</tissue>
    </source>
</reference>
<protein>
    <submittedName>
        <fullName evidence="2">Uncharacterized protein</fullName>
    </submittedName>
</protein>
<organism evidence="2 3">
    <name type="scientific">Hibiscus sabdariffa</name>
    <name type="common">roselle</name>
    <dbReference type="NCBI Taxonomy" id="183260"/>
    <lineage>
        <taxon>Eukaryota</taxon>
        <taxon>Viridiplantae</taxon>
        <taxon>Streptophyta</taxon>
        <taxon>Embryophyta</taxon>
        <taxon>Tracheophyta</taxon>
        <taxon>Spermatophyta</taxon>
        <taxon>Magnoliopsida</taxon>
        <taxon>eudicotyledons</taxon>
        <taxon>Gunneridae</taxon>
        <taxon>Pentapetalae</taxon>
        <taxon>rosids</taxon>
        <taxon>malvids</taxon>
        <taxon>Malvales</taxon>
        <taxon>Malvaceae</taxon>
        <taxon>Malvoideae</taxon>
        <taxon>Hibiscus</taxon>
    </lineage>
</organism>
<accession>A0ABR2A6V2</accession>
<evidence type="ECO:0000313" key="2">
    <source>
        <dbReference type="EMBL" id="KAK8488737.1"/>
    </source>
</evidence>
<proteinExistence type="predicted"/>
<feature type="region of interest" description="Disordered" evidence="1">
    <location>
        <begin position="1"/>
        <end position="23"/>
    </location>
</feature>
<name>A0ABR2A6V2_9ROSI</name>
<dbReference type="EMBL" id="JBBPBN010000341">
    <property type="protein sequence ID" value="KAK8488737.1"/>
    <property type="molecule type" value="Genomic_DNA"/>
</dbReference>
<evidence type="ECO:0000256" key="1">
    <source>
        <dbReference type="SAM" id="MobiDB-lite"/>
    </source>
</evidence>
<dbReference type="Proteomes" id="UP001396334">
    <property type="component" value="Unassembled WGS sequence"/>
</dbReference>
<evidence type="ECO:0000313" key="3">
    <source>
        <dbReference type="Proteomes" id="UP001396334"/>
    </source>
</evidence>
<gene>
    <name evidence="2" type="ORF">V6N11_068330</name>
</gene>